<dbReference type="HOGENOM" id="CLU_1507451_0_0_2"/>
<name>C3NIT2_SACI1</name>
<dbReference type="KEGG" id="sin:YN1551_2005"/>
<dbReference type="Proteomes" id="UP000006818">
    <property type="component" value="Chromosome"/>
</dbReference>
<dbReference type="RefSeq" id="WP_012717669.1">
    <property type="nucleotide sequence ID" value="NC_012623.1"/>
</dbReference>
<sequence>MMQGFSNKYYKVFYKVIDFALFYSFRSLNLLPKLAKLILKDYLIELLKFDDEYYRALALWKIAGRVLSTDEVKEYLTYYIALLKSERENHRLWMWKLVPKFIKISDKKKIMNNLNYFLELLKSEDEDIRIEALLNEEDIKQYSKYLLELLQSKEKSIRVRAWRLVIKLLTDFDKGINS</sequence>
<evidence type="ECO:0000313" key="2">
    <source>
        <dbReference type="Proteomes" id="UP000006818"/>
    </source>
</evidence>
<dbReference type="InterPro" id="IPR011989">
    <property type="entry name" value="ARM-like"/>
</dbReference>
<accession>C3NIT2</accession>
<dbReference type="InterPro" id="IPR016024">
    <property type="entry name" value="ARM-type_fold"/>
</dbReference>
<organism evidence="1 2">
    <name type="scientific">Saccharolobus islandicus (strain Y.N.15.51 / Yellowstone #2)</name>
    <name type="common">Sulfolobus islandicus</name>
    <dbReference type="NCBI Taxonomy" id="419942"/>
    <lineage>
        <taxon>Archaea</taxon>
        <taxon>Thermoproteota</taxon>
        <taxon>Thermoprotei</taxon>
        <taxon>Sulfolobales</taxon>
        <taxon>Sulfolobaceae</taxon>
        <taxon>Saccharolobus</taxon>
    </lineage>
</organism>
<dbReference type="EMBL" id="CP001404">
    <property type="protein sequence ID" value="ACP49042.1"/>
    <property type="molecule type" value="Genomic_DNA"/>
</dbReference>
<dbReference type="Gene3D" id="1.25.10.10">
    <property type="entry name" value="Leucine-rich Repeat Variant"/>
    <property type="match status" value="1"/>
</dbReference>
<dbReference type="SUPFAM" id="SSF48371">
    <property type="entry name" value="ARM repeat"/>
    <property type="match status" value="1"/>
</dbReference>
<reference evidence="1 2" key="1">
    <citation type="journal article" date="2009" name="Proc. Natl. Acad. Sci. U.S.A.">
        <title>Biogeography of the Sulfolobus islandicus pan-genome.</title>
        <authorList>
            <person name="Reno M.L."/>
            <person name="Held N.L."/>
            <person name="Fields C.J."/>
            <person name="Burke P.V."/>
            <person name="Whitaker R.J."/>
        </authorList>
    </citation>
    <scope>NUCLEOTIDE SEQUENCE [LARGE SCALE GENOMIC DNA]</scope>
    <source>
        <strain evidence="2">Y.N.15.51 / Yellowstone #2</strain>
    </source>
</reference>
<proteinExistence type="predicted"/>
<evidence type="ECO:0000313" key="1">
    <source>
        <dbReference type="EMBL" id="ACP49042.1"/>
    </source>
</evidence>
<dbReference type="GeneID" id="7810969"/>
<dbReference type="AlphaFoldDB" id="C3NIT2"/>
<gene>
    <name evidence="1" type="ordered locus">YN1551_2005</name>
</gene>
<protein>
    <submittedName>
        <fullName evidence="1">Uncharacterized protein</fullName>
    </submittedName>
</protein>